<dbReference type="PROSITE" id="PS50893">
    <property type="entry name" value="ABC_TRANSPORTER_2"/>
    <property type="match status" value="1"/>
</dbReference>
<protein>
    <submittedName>
        <fullName evidence="4">Multidrug ABC transporter ATP-binding protein</fullName>
    </submittedName>
</protein>
<dbReference type="Proteomes" id="UP000037326">
    <property type="component" value="Unassembled WGS sequence"/>
</dbReference>
<evidence type="ECO:0000259" key="3">
    <source>
        <dbReference type="PROSITE" id="PS50893"/>
    </source>
</evidence>
<dbReference type="Gene3D" id="3.40.50.300">
    <property type="entry name" value="P-loop containing nucleotide triphosphate hydrolases"/>
    <property type="match status" value="1"/>
</dbReference>
<dbReference type="InterPro" id="IPR003439">
    <property type="entry name" value="ABC_transporter-like_ATP-bd"/>
</dbReference>
<dbReference type="EMBL" id="LFXJ01000005">
    <property type="protein sequence ID" value="KMY32311.1"/>
    <property type="molecule type" value="Genomic_DNA"/>
</dbReference>
<organism evidence="4 5">
    <name type="scientific">Lysinibacillus xylanilyticus</name>
    <dbReference type="NCBI Taxonomy" id="582475"/>
    <lineage>
        <taxon>Bacteria</taxon>
        <taxon>Bacillati</taxon>
        <taxon>Bacillota</taxon>
        <taxon>Bacilli</taxon>
        <taxon>Bacillales</taxon>
        <taxon>Bacillaceae</taxon>
        <taxon>Lysinibacillus</taxon>
    </lineage>
</organism>
<dbReference type="InterPro" id="IPR017871">
    <property type="entry name" value="ABC_transporter-like_CS"/>
</dbReference>
<dbReference type="Pfam" id="PF00005">
    <property type="entry name" value="ABC_tran"/>
    <property type="match status" value="1"/>
</dbReference>
<comment type="caution">
    <text evidence="4">The sequence shown here is derived from an EMBL/GenBank/DDBJ whole genome shotgun (WGS) entry which is preliminary data.</text>
</comment>
<dbReference type="SMART" id="SM00382">
    <property type="entry name" value="AAA"/>
    <property type="match status" value="1"/>
</dbReference>
<dbReference type="CDD" id="cd03230">
    <property type="entry name" value="ABC_DR_subfamily_A"/>
    <property type="match status" value="1"/>
</dbReference>
<dbReference type="PANTHER" id="PTHR43158:SF2">
    <property type="entry name" value="SKFA PEPTIDE EXPORT ATP-BINDING PROTEIN SKFE"/>
    <property type="match status" value="1"/>
</dbReference>
<evidence type="ECO:0000256" key="2">
    <source>
        <dbReference type="ARBA" id="ARBA00022840"/>
    </source>
</evidence>
<dbReference type="GeneID" id="96598439"/>
<dbReference type="OrthoDB" id="9804819at2"/>
<reference evidence="5" key="1">
    <citation type="submission" date="2015-07" db="EMBL/GenBank/DDBJ databases">
        <authorList>
            <consortium name="Consortium for Microbial Forensics and Genomics (microFORGE)"/>
            <person name="Knight B.M."/>
            <person name="Roberts D.P."/>
            <person name="Lin D."/>
            <person name="Hari K."/>
            <person name="Fletcher J."/>
            <person name="Melcher U."/>
            <person name="Blagden T."/>
            <person name="Winegar R.A."/>
        </authorList>
    </citation>
    <scope>NUCLEOTIDE SEQUENCE [LARGE SCALE GENOMIC DNA]</scope>
    <source>
        <strain evidence="5">DSM 23493</strain>
    </source>
</reference>
<dbReference type="RefSeq" id="WP_049665491.1">
    <property type="nucleotide sequence ID" value="NZ_LFXJ01000005.1"/>
</dbReference>
<proteinExistence type="predicted"/>
<dbReference type="PANTHER" id="PTHR43158">
    <property type="entry name" value="SKFA PEPTIDE EXPORT ATP-BINDING PROTEIN SKFE"/>
    <property type="match status" value="1"/>
</dbReference>
<evidence type="ECO:0000313" key="4">
    <source>
        <dbReference type="EMBL" id="KMY32311.1"/>
    </source>
</evidence>
<feature type="domain" description="ABC transporter" evidence="3">
    <location>
        <begin position="2"/>
        <end position="227"/>
    </location>
</feature>
<dbReference type="SUPFAM" id="SSF52540">
    <property type="entry name" value="P-loop containing nucleoside triphosphate hydrolases"/>
    <property type="match status" value="1"/>
</dbReference>
<dbReference type="GO" id="GO:0016887">
    <property type="term" value="F:ATP hydrolysis activity"/>
    <property type="evidence" value="ECO:0007669"/>
    <property type="project" value="InterPro"/>
</dbReference>
<dbReference type="PROSITE" id="PS00211">
    <property type="entry name" value="ABC_TRANSPORTER_1"/>
    <property type="match status" value="1"/>
</dbReference>
<keyword evidence="1" id="KW-0547">Nucleotide-binding</keyword>
<accession>A0A0K9FDT8</accession>
<dbReference type="PATRIC" id="fig|582475.4.peg.1409"/>
<name>A0A0K9FDT8_9BACI</name>
<dbReference type="GO" id="GO:0005524">
    <property type="term" value="F:ATP binding"/>
    <property type="evidence" value="ECO:0007669"/>
    <property type="project" value="UniProtKB-KW"/>
</dbReference>
<evidence type="ECO:0000313" key="5">
    <source>
        <dbReference type="Proteomes" id="UP000037326"/>
    </source>
</evidence>
<dbReference type="InterPro" id="IPR003593">
    <property type="entry name" value="AAA+_ATPase"/>
</dbReference>
<sequence length="287" mass="33055">MIRVKNVTYGYGEEPILKDISFKEIENGITAVWGRNGAGKTTLMKLLAGHDKPNKGIVEIMGAAPYNRAEVVQSVCYMQENHPFSSIWNVKDSLRFGQYYYSNWDMDMANRLLKIFKLDEKKKISKLSKGMKSALQFIIGISSNAKITILDEPSNGLDANMRKKMYKIIRESQEQHPRLFLVSTHHIEEIQQICDSILVIHDKEVFIHEPIDEIREYGIWLVGDKNKIEKVTDGQYVLEASELGSRLKVMVDVPFNEKWKEIASFHGLSIEKVKLQDYLLNRTEEAE</sequence>
<dbReference type="AlphaFoldDB" id="A0A0K9FDT8"/>
<gene>
    <name evidence="4" type="ORF">ACZ11_09225</name>
</gene>
<dbReference type="InterPro" id="IPR027417">
    <property type="entry name" value="P-loop_NTPase"/>
</dbReference>
<keyword evidence="2 4" id="KW-0067">ATP-binding</keyword>
<evidence type="ECO:0000256" key="1">
    <source>
        <dbReference type="ARBA" id="ARBA00022741"/>
    </source>
</evidence>